<keyword evidence="3" id="KW-1185">Reference proteome</keyword>
<evidence type="ECO:0000313" key="3">
    <source>
        <dbReference type="Proteomes" id="UP000236754"/>
    </source>
</evidence>
<sequence>MRKIPLLAKGGVVTGAAIAAALTLAISPASAAPTFTVSGSTGSGGAFTASASKPTLKDTTTGTTLTCASSAATGTAPNATSVSGTGIAKINTTTFATCTGPAGITFTVTALSQPWLLNAVSYASGVTTGTLTGVRASISGLCNATFADSSGVNNGATLNGSYNNSTHTLSISGGTLKAYSVSGLCLGLINNGDAANFTAAYVVTPSTLSITSP</sequence>
<evidence type="ECO:0000313" key="2">
    <source>
        <dbReference type="EMBL" id="SEF57548.1"/>
    </source>
</evidence>
<evidence type="ECO:0000256" key="1">
    <source>
        <dbReference type="SAM" id="SignalP"/>
    </source>
</evidence>
<protein>
    <recommendedName>
        <fullName evidence="4">Ig-like domain-containing protein</fullName>
    </recommendedName>
</protein>
<feature type="signal peptide" evidence="1">
    <location>
        <begin position="1"/>
        <end position="31"/>
    </location>
</feature>
<dbReference type="Proteomes" id="UP000236754">
    <property type="component" value="Unassembled WGS sequence"/>
</dbReference>
<reference evidence="2 3" key="1">
    <citation type="submission" date="2016-10" db="EMBL/GenBank/DDBJ databases">
        <authorList>
            <person name="de Groot N.N."/>
        </authorList>
    </citation>
    <scope>NUCLEOTIDE SEQUENCE [LARGE SCALE GENOMIC DNA]</scope>
    <source>
        <strain evidence="2 3">CGMCC 4.2023</strain>
    </source>
</reference>
<dbReference type="EMBL" id="FNVU01000001">
    <property type="protein sequence ID" value="SEF57548.1"/>
    <property type="molecule type" value="Genomic_DNA"/>
</dbReference>
<accession>A0A1H5T5V6</accession>
<organism evidence="2 3">
    <name type="scientific">Actinacidiphila yanglinensis</name>
    <dbReference type="NCBI Taxonomy" id="310779"/>
    <lineage>
        <taxon>Bacteria</taxon>
        <taxon>Bacillati</taxon>
        <taxon>Actinomycetota</taxon>
        <taxon>Actinomycetes</taxon>
        <taxon>Kitasatosporales</taxon>
        <taxon>Streptomycetaceae</taxon>
        <taxon>Actinacidiphila</taxon>
    </lineage>
</organism>
<evidence type="ECO:0008006" key="4">
    <source>
        <dbReference type="Google" id="ProtNLM"/>
    </source>
</evidence>
<feature type="chain" id="PRO_5009284663" description="Ig-like domain-containing protein" evidence="1">
    <location>
        <begin position="32"/>
        <end position="213"/>
    </location>
</feature>
<dbReference type="AlphaFoldDB" id="A0A1H5T5V6"/>
<gene>
    <name evidence="2" type="ORF">SAMN05216223_101384</name>
</gene>
<dbReference type="RefSeq" id="WP_235031736.1">
    <property type="nucleotide sequence ID" value="NZ_FNVU01000001.1"/>
</dbReference>
<proteinExistence type="predicted"/>
<keyword evidence="1" id="KW-0732">Signal</keyword>
<name>A0A1H5T5V6_9ACTN</name>